<keyword evidence="7 9" id="KW-0539">Nucleus</keyword>
<dbReference type="GO" id="GO:0017108">
    <property type="term" value="F:5'-flap endonuclease activity"/>
    <property type="evidence" value="ECO:0007669"/>
    <property type="project" value="InterPro"/>
</dbReference>
<dbReference type="GO" id="GO:0006310">
    <property type="term" value="P:DNA recombination"/>
    <property type="evidence" value="ECO:0007669"/>
    <property type="project" value="UniProtKB-UniRule"/>
</dbReference>
<dbReference type="GO" id="GO:0006260">
    <property type="term" value="P:DNA replication"/>
    <property type="evidence" value="ECO:0007669"/>
    <property type="project" value="InterPro"/>
</dbReference>
<name>A0A6A6HE79_VIRVR</name>
<comment type="similarity">
    <text evidence="2 9">Belongs to the SLX4 family.</text>
</comment>
<dbReference type="Proteomes" id="UP000800092">
    <property type="component" value="Unassembled WGS sequence"/>
</dbReference>
<comment type="function">
    <text evidence="9">Regulatory subunit of the SLX1-SLX4 structure-specific endonuclease that resolves DNA secondary structures generated during DNA repair and recombination. Has endonuclease activity towards branched DNA substrates, introducing single-strand cuts in duplex DNA close to junctions with ss-DNA.</text>
</comment>
<evidence type="ECO:0000313" key="12">
    <source>
        <dbReference type="Proteomes" id="UP000800092"/>
    </source>
</evidence>
<evidence type="ECO:0000256" key="5">
    <source>
        <dbReference type="ARBA" id="ARBA00023172"/>
    </source>
</evidence>
<evidence type="ECO:0000256" key="9">
    <source>
        <dbReference type="HAMAP-Rule" id="MF_03110"/>
    </source>
</evidence>
<keyword evidence="4 9" id="KW-0227">DNA damage</keyword>
<accession>A0A6A6HE79</accession>
<feature type="region of interest" description="Disordered" evidence="10">
    <location>
        <begin position="691"/>
        <end position="718"/>
    </location>
</feature>
<evidence type="ECO:0000256" key="7">
    <source>
        <dbReference type="ARBA" id="ARBA00023242"/>
    </source>
</evidence>
<evidence type="ECO:0000256" key="6">
    <source>
        <dbReference type="ARBA" id="ARBA00023204"/>
    </source>
</evidence>
<protein>
    <recommendedName>
        <fullName evidence="8 9">Structure-specific endonuclease subunit SLX4</fullName>
    </recommendedName>
</protein>
<feature type="compositionally biased region" description="Polar residues" evidence="10">
    <location>
        <begin position="223"/>
        <end position="233"/>
    </location>
</feature>
<feature type="compositionally biased region" description="Polar residues" evidence="10">
    <location>
        <begin position="626"/>
        <end position="636"/>
    </location>
</feature>
<gene>
    <name evidence="9" type="primary">SLX4</name>
    <name evidence="11" type="ORF">EV356DRAFT_575051</name>
</gene>
<dbReference type="EMBL" id="ML991785">
    <property type="protein sequence ID" value="KAF2236446.1"/>
    <property type="molecule type" value="Genomic_DNA"/>
</dbReference>
<feature type="compositionally biased region" description="Basic residues" evidence="10">
    <location>
        <begin position="859"/>
        <end position="870"/>
    </location>
</feature>
<feature type="compositionally biased region" description="Low complexity" evidence="10">
    <location>
        <begin position="846"/>
        <end position="858"/>
    </location>
</feature>
<feature type="compositionally biased region" description="Basic residues" evidence="10">
    <location>
        <begin position="507"/>
        <end position="516"/>
    </location>
</feature>
<evidence type="ECO:0000256" key="1">
    <source>
        <dbReference type="ARBA" id="ARBA00004123"/>
    </source>
</evidence>
<feature type="region of interest" description="Disordered" evidence="10">
    <location>
        <begin position="291"/>
        <end position="387"/>
    </location>
</feature>
<dbReference type="OrthoDB" id="5349119at2759"/>
<feature type="region of interest" description="Disordered" evidence="10">
    <location>
        <begin position="203"/>
        <end position="274"/>
    </location>
</feature>
<feature type="region of interest" description="Disordered" evidence="10">
    <location>
        <begin position="52"/>
        <end position="76"/>
    </location>
</feature>
<evidence type="ECO:0000256" key="10">
    <source>
        <dbReference type="SAM" id="MobiDB-lite"/>
    </source>
</evidence>
<keyword evidence="6 9" id="KW-0234">DNA repair</keyword>
<dbReference type="GO" id="GO:0033557">
    <property type="term" value="C:Slx1-Slx4 complex"/>
    <property type="evidence" value="ECO:0007669"/>
    <property type="project" value="UniProtKB-UniRule"/>
</dbReference>
<dbReference type="InterPro" id="IPR027784">
    <property type="entry name" value="Slx4_ascomycetes"/>
</dbReference>
<evidence type="ECO:0000313" key="11">
    <source>
        <dbReference type="EMBL" id="KAF2236446.1"/>
    </source>
</evidence>
<feature type="region of interest" description="Disordered" evidence="10">
    <location>
        <begin position="403"/>
        <end position="636"/>
    </location>
</feature>
<sequence length="1074" mass="117922">MSKRISAKRHYVRRRSHTKGSREIPYIFSRSLLLLADGRARKEGGRTWWKARGRVQEQSPEQKALGPCSSKRPPTNAPLHQLVHTRLPCALEILSSYQSSTLLSLVCRRLGRPCVLSQCLMAAKEVVLLSSSPIQSLEIAETPPAAQRRAVHATSWLSPDLPSPTRLLKVKTNALRTGSRAAQIPQGATTGFTSAATLLKDTQSSDDTHAHGGRESAAVDASRISSLDSSRTVGTLVERGKRTKKQQLTDENTNPSSEKAKAGGSNDDPDTDFQDSVIDVSVLEIPESPDVAQAARSLPTPPPAPASLSAIRRKGASNNDPKQQTKIKKGRVTKPRVARGVSKQLKDSSKQKVRQRSTGATSEHFQHHDVAIPPEMAQKPSKEVTNGLTITDELANDTPLLLEQATARRTDWTPPRACQEAPSEPEIISPTGDGSKDGKDEGRSKKSFPDFCGHFHYPNQPIKPPSISPEKSPRITSGESYPKKRRVELIAISTSALDPSTTETTKKPSRSPKKKPTTITALATAQYRPARFSPSTSNSFSKLFGPERATSSDVETRSDLKASAPVQEGIKAAGRRKSPSKESRDKIDKRNGRKASKTQKSVRGRKRLYSPEAAMKRAERQDLVFGSSSQLASGESPSFIRDMQQAIRESEAATPVPGAASNMAMTDPKYSRQPFSLAGAARGLWSAAARDHDNGTLSPEFKQSEAQPSVSSEEKEASFVHIDDVETKTQVAWQRRKGIQSFGSASVDGKHANSPSLVDETGTDFIPVDGIATKETERRSVHRKDALDTFSDVARSGAEQECRQALLARQPNGETTNPLCVKPVKKARGRPRKDPSQAPKPRNPRKAPASDSGQTTSTKQRRSRTSKKNNSHPTEKDEWQDIDEISDYEAPPTPSPPRRRASQSPHPPQALDLASTASNPVAEKPAPKQSRKPGKKPPPFSSTSKASYFGPTTTDERALWPSVAERLFPFLTTTVKAAPRSSDPNRPSWHEKMLMYDPIVAEDLTEWLKDRVEAETEFEGWQWEWWQRGKGLRAWMVRRWCEEMGVCCVMREGGWRRDGRTEAVQGTVPEAASG</sequence>
<feature type="region of interest" description="Disordered" evidence="10">
    <location>
        <begin position="743"/>
        <end position="764"/>
    </location>
</feature>
<evidence type="ECO:0000256" key="2">
    <source>
        <dbReference type="ARBA" id="ARBA00006661"/>
    </source>
</evidence>
<feature type="region of interest" description="Disordered" evidence="10">
    <location>
        <begin position="794"/>
        <end position="953"/>
    </location>
</feature>
<evidence type="ECO:0000256" key="4">
    <source>
        <dbReference type="ARBA" id="ARBA00022763"/>
    </source>
</evidence>
<comment type="PTM">
    <text evidence="9">Phosphorylated in response to DNA damage.</text>
</comment>
<dbReference type="GO" id="GO:0006281">
    <property type="term" value="P:DNA repair"/>
    <property type="evidence" value="ECO:0007669"/>
    <property type="project" value="UniProtKB-UniRule"/>
</dbReference>
<dbReference type="Pfam" id="PF09494">
    <property type="entry name" value="Slx4"/>
    <property type="match status" value="1"/>
</dbReference>
<comment type="subcellular location">
    <subcellularLocation>
        <location evidence="1 9">Nucleus</location>
    </subcellularLocation>
</comment>
<evidence type="ECO:0000256" key="8">
    <source>
        <dbReference type="ARBA" id="ARBA00029496"/>
    </source>
</evidence>
<feature type="compositionally biased region" description="Basic and acidic residues" evidence="10">
    <location>
        <begin position="579"/>
        <end position="590"/>
    </location>
</feature>
<feature type="compositionally biased region" description="Basic residues" evidence="10">
    <location>
        <begin position="591"/>
        <end position="608"/>
    </location>
</feature>
<feature type="compositionally biased region" description="Basic residues" evidence="10">
    <location>
        <begin position="325"/>
        <end position="337"/>
    </location>
</feature>
<feature type="compositionally biased region" description="Basic and acidic residues" evidence="10">
    <location>
        <begin position="434"/>
        <end position="448"/>
    </location>
</feature>
<keyword evidence="12" id="KW-1185">Reference proteome</keyword>
<dbReference type="InterPro" id="IPR018574">
    <property type="entry name" value="Structure-sp_endonuc_su_Slx4"/>
</dbReference>
<dbReference type="AlphaFoldDB" id="A0A6A6HE79"/>
<organism evidence="11 12">
    <name type="scientific">Viridothelium virens</name>
    <name type="common">Speckled blister lichen</name>
    <name type="synonym">Trypethelium virens</name>
    <dbReference type="NCBI Taxonomy" id="1048519"/>
    <lineage>
        <taxon>Eukaryota</taxon>
        <taxon>Fungi</taxon>
        <taxon>Dikarya</taxon>
        <taxon>Ascomycota</taxon>
        <taxon>Pezizomycotina</taxon>
        <taxon>Dothideomycetes</taxon>
        <taxon>Dothideomycetes incertae sedis</taxon>
        <taxon>Trypetheliales</taxon>
        <taxon>Trypetheliaceae</taxon>
        <taxon>Viridothelium</taxon>
    </lineage>
</organism>
<keyword evidence="3 9" id="KW-0597">Phosphoprotein</keyword>
<comment type="subunit">
    <text evidence="9">Forms a heterodimer with SLX1.</text>
</comment>
<proteinExistence type="inferred from homology"/>
<dbReference type="HAMAP" id="MF_03110">
    <property type="entry name" value="Endonuc_su_Slx4"/>
    <property type="match status" value="1"/>
</dbReference>
<evidence type="ECO:0000256" key="3">
    <source>
        <dbReference type="ARBA" id="ARBA00022553"/>
    </source>
</evidence>
<feature type="compositionally biased region" description="Polar residues" evidence="10">
    <location>
        <begin position="941"/>
        <end position="953"/>
    </location>
</feature>
<reference evidence="11" key="1">
    <citation type="journal article" date="2020" name="Stud. Mycol.">
        <title>101 Dothideomycetes genomes: a test case for predicting lifestyles and emergence of pathogens.</title>
        <authorList>
            <person name="Haridas S."/>
            <person name="Albert R."/>
            <person name="Binder M."/>
            <person name="Bloem J."/>
            <person name="Labutti K."/>
            <person name="Salamov A."/>
            <person name="Andreopoulos B."/>
            <person name="Baker S."/>
            <person name="Barry K."/>
            <person name="Bills G."/>
            <person name="Bluhm B."/>
            <person name="Cannon C."/>
            <person name="Castanera R."/>
            <person name="Culley D."/>
            <person name="Daum C."/>
            <person name="Ezra D."/>
            <person name="Gonzalez J."/>
            <person name="Henrissat B."/>
            <person name="Kuo A."/>
            <person name="Liang C."/>
            <person name="Lipzen A."/>
            <person name="Lutzoni F."/>
            <person name="Magnuson J."/>
            <person name="Mondo S."/>
            <person name="Nolan M."/>
            <person name="Ohm R."/>
            <person name="Pangilinan J."/>
            <person name="Park H.-J."/>
            <person name="Ramirez L."/>
            <person name="Alfaro M."/>
            <person name="Sun H."/>
            <person name="Tritt A."/>
            <person name="Yoshinaga Y."/>
            <person name="Zwiers L.-H."/>
            <person name="Turgeon B."/>
            <person name="Goodwin S."/>
            <person name="Spatafora J."/>
            <person name="Crous P."/>
            <person name="Grigoriev I."/>
        </authorList>
    </citation>
    <scope>NUCLEOTIDE SEQUENCE</scope>
    <source>
        <strain evidence="11">Tuck. ex Michener</strain>
    </source>
</reference>
<keyword evidence="5 9" id="KW-0233">DNA recombination</keyword>